<accession>A0A9X3AKG0</accession>
<feature type="transmembrane region" description="Helical" evidence="6">
    <location>
        <begin position="148"/>
        <end position="171"/>
    </location>
</feature>
<feature type="transmembrane region" description="Helical" evidence="6">
    <location>
        <begin position="118"/>
        <end position="136"/>
    </location>
</feature>
<feature type="transmembrane region" description="Helical" evidence="6">
    <location>
        <begin position="80"/>
        <end position="103"/>
    </location>
</feature>
<reference evidence="7" key="1">
    <citation type="submission" date="2022-09" db="EMBL/GenBank/DDBJ databases">
        <title>The genome sequence of Tsuneonella sp. YG55.</title>
        <authorList>
            <person name="Liu Y."/>
        </authorList>
    </citation>
    <scope>NUCLEOTIDE SEQUENCE</scope>
    <source>
        <strain evidence="7">YG55</strain>
    </source>
</reference>
<dbReference type="AlphaFoldDB" id="A0A9X3AKG0"/>
<dbReference type="Pfam" id="PF01943">
    <property type="entry name" value="Polysacc_synt"/>
    <property type="match status" value="1"/>
</dbReference>
<feature type="transmembrane region" description="Helical" evidence="6">
    <location>
        <begin position="445"/>
        <end position="464"/>
    </location>
</feature>
<evidence type="ECO:0000256" key="6">
    <source>
        <dbReference type="SAM" id="Phobius"/>
    </source>
</evidence>
<feature type="transmembrane region" description="Helical" evidence="6">
    <location>
        <begin position="12"/>
        <end position="35"/>
    </location>
</feature>
<feature type="transmembrane region" description="Helical" evidence="6">
    <location>
        <begin position="177"/>
        <end position="197"/>
    </location>
</feature>
<feature type="transmembrane region" description="Helical" evidence="6">
    <location>
        <begin position="249"/>
        <end position="274"/>
    </location>
</feature>
<keyword evidence="2" id="KW-1003">Cell membrane</keyword>
<evidence type="ECO:0000256" key="1">
    <source>
        <dbReference type="ARBA" id="ARBA00004651"/>
    </source>
</evidence>
<dbReference type="Proteomes" id="UP001142648">
    <property type="component" value="Unassembled WGS sequence"/>
</dbReference>
<dbReference type="InterPro" id="IPR002797">
    <property type="entry name" value="Polysacc_synth"/>
</dbReference>
<gene>
    <name evidence="7" type="ORF">N0B51_02230</name>
</gene>
<keyword evidence="5 6" id="KW-0472">Membrane</keyword>
<feature type="transmembrane region" description="Helical" evidence="6">
    <location>
        <begin position="41"/>
        <end position="60"/>
    </location>
</feature>
<comment type="caution">
    <text evidence="7">The sequence shown here is derived from an EMBL/GenBank/DDBJ whole genome shotgun (WGS) entry which is preliminary data.</text>
</comment>
<feature type="transmembrane region" description="Helical" evidence="6">
    <location>
        <begin position="209"/>
        <end position="229"/>
    </location>
</feature>
<feature type="transmembrane region" description="Helical" evidence="6">
    <location>
        <begin position="295"/>
        <end position="316"/>
    </location>
</feature>
<evidence type="ECO:0000313" key="7">
    <source>
        <dbReference type="EMBL" id="MCT2557793.1"/>
    </source>
</evidence>
<feature type="transmembrane region" description="Helical" evidence="6">
    <location>
        <begin position="413"/>
        <end position="433"/>
    </location>
</feature>
<proteinExistence type="predicted"/>
<dbReference type="RefSeq" id="WP_259960551.1">
    <property type="nucleotide sequence ID" value="NZ_JAOAMV010000001.1"/>
</dbReference>
<evidence type="ECO:0000313" key="8">
    <source>
        <dbReference type="Proteomes" id="UP001142648"/>
    </source>
</evidence>
<name>A0A9X3AKG0_9SPHN</name>
<keyword evidence="3 6" id="KW-0812">Transmembrane</keyword>
<comment type="subcellular location">
    <subcellularLocation>
        <location evidence="1">Cell membrane</location>
        <topology evidence="1">Multi-pass membrane protein</topology>
    </subcellularLocation>
</comment>
<evidence type="ECO:0000256" key="3">
    <source>
        <dbReference type="ARBA" id="ARBA00022692"/>
    </source>
</evidence>
<organism evidence="7 8">
    <name type="scientific">Tsuneonella litorea</name>
    <dbReference type="NCBI Taxonomy" id="2976475"/>
    <lineage>
        <taxon>Bacteria</taxon>
        <taxon>Pseudomonadati</taxon>
        <taxon>Pseudomonadota</taxon>
        <taxon>Alphaproteobacteria</taxon>
        <taxon>Sphingomonadales</taxon>
        <taxon>Erythrobacteraceae</taxon>
        <taxon>Tsuneonella</taxon>
    </lineage>
</organism>
<dbReference type="InterPro" id="IPR050833">
    <property type="entry name" value="Poly_Biosynth_Transport"/>
</dbReference>
<protein>
    <submittedName>
        <fullName evidence="7">Lipopolysaccharide biosynthesis protein</fullName>
    </submittedName>
</protein>
<evidence type="ECO:0000256" key="5">
    <source>
        <dbReference type="ARBA" id="ARBA00023136"/>
    </source>
</evidence>
<evidence type="ECO:0000256" key="4">
    <source>
        <dbReference type="ARBA" id="ARBA00022989"/>
    </source>
</evidence>
<evidence type="ECO:0000256" key="2">
    <source>
        <dbReference type="ARBA" id="ARBA00022475"/>
    </source>
</evidence>
<dbReference type="GO" id="GO:0005886">
    <property type="term" value="C:plasma membrane"/>
    <property type="evidence" value="ECO:0007669"/>
    <property type="project" value="UniProtKB-SubCell"/>
</dbReference>
<feature type="transmembrane region" description="Helical" evidence="6">
    <location>
        <begin position="322"/>
        <end position="344"/>
    </location>
</feature>
<feature type="transmembrane region" description="Helical" evidence="6">
    <location>
        <begin position="382"/>
        <end position="401"/>
    </location>
</feature>
<sequence length="486" mass="52050">MIKALFRDTMIYGASAILSRGLSIIIVPVFTRMLAPQEYGALDMIMVLGVLGALIVPMEVNQAVARFYGDADSVADRRRLASTALWFTAGGYAAATAVAFAVAEPIAERLFGGSDMTGALRVGFAGIAATGLFYLAQNLLRFELRSTAYAIVSIVYSAVSLLLAVLLGLGLGMELLGVLWGQFIGSAMAAALGLYLMRERLGPLFDRTLLRQMLTFSLPLVPAGLATFLTLNSNRLLLNSIEGLDAVGLFGVAARVAGVITLLVIGLQTALTPLIYAHYREPDTPRKLGRLAEEFLALALLCCLMLGLFSWEILAVAVEPRYFAAAPLIMFLAPATLLSQSHVFFPGIAITKRMRLQLYIFAVTALATVALTWLLIHAAGLAGAAWATLLSSMLFIGLWIAVSQKLYRLELRWMRLVSAVALFLLASAAGLWLQTSALPSLWTVAAKAALALLFLIGIMLSGLLQPLNLVAALRRSEDEAAGSARP</sequence>
<dbReference type="EMBL" id="JAOAMV010000001">
    <property type="protein sequence ID" value="MCT2557793.1"/>
    <property type="molecule type" value="Genomic_DNA"/>
</dbReference>
<keyword evidence="4 6" id="KW-1133">Transmembrane helix</keyword>
<dbReference type="PANTHER" id="PTHR30250">
    <property type="entry name" value="PST FAMILY PREDICTED COLANIC ACID TRANSPORTER"/>
    <property type="match status" value="1"/>
</dbReference>
<keyword evidence="8" id="KW-1185">Reference proteome</keyword>
<dbReference type="PANTHER" id="PTHR30250:SF11">
    <property type="entry name" value="O-ANTIGEN TRANSPORTER-RELATED"/>
    <property type="match status" value="1"/>
</dbReference>
<feature type="transmembrane region" description="Helical" evidence="6">
    <location>
        <begin position="356"/>
        <end position="376"/>
    </location>
</feature>